<gene>
    <name evidence="3" type="primary">xylR_2</name>
    <name evidence="3" type="ORF">GCM10017596_28350</name>
</gene>
<dbReference type="SUPFAM" id="SSF46785">
    <property type="entry name" value="Winged helix' DNA-binding domain"/>
    <property type="match status" value="1"/>
</dbReference>
<dbReference type="InterPro" id="IPR049874">
    <property type="entry name" value="ROK_cs"/>
</dbReference>
<dbReference type="Proteomes" id="UP001142325">
    <property type="component" value="Unassembled WGS sequence"/>
</dbReference>
<organism evidence="3 4">
    <name type="scientific">Microbacterium keratanolyticum</name>
    <dbReference type="NCBI Taxonomy" id="67574"/>
    <lineage>
        <taxon>Bacteria</taxon>
        <taxon>Bacillati</taxon>
        <taxon>Actinomycetota</taxon>
        <taxon>Actinomycetes</taxon>
        <taxon>Micrococcales</taxon>
        <taxon>Microbacteriaceae</taxon>
        <taxon>Microbacterium</taxon>
    </lineage>
</organism>
<name>A0A9W6HW92_9MICO</name>
<dbReference type="PROSITE" id="PS01125">
    <property type="entry name" value="ROK"/>
    <property type="match status" value="1"/>
</dbReference>
<dbReference type="PANTHER" id="PTHR18964:SF149">
    <property type="entry name" value="BIFUNCTIONAL UDP-N-ACETYLGLUCOSAMINE 2-EPIMERASE_N-ACETYLMANNOSAMINE KINASE"/>
    <property type="match status" value="1"/>
</dbReference>
<dbReference type="AlphaFoldDB" id="A0A9W6HW92"/>
<dbReference type="InterPro" id="IPR043129">
    <property type="entry name" value="ATPase_NBD"/>
</dbReference>
<dbReference type="InterPro" id="IPR036390">
    <property type="entry name" value="WH_DNA-bd_sf"/>
</dbReference>
<feature type="region of interest" description="Disordered" evidence="2">
    <location>
        <begin position="1"/>
        <end position="24"/>
    </location>
</feature>
<dbReference type="PANTHER" id="PTHR18964">
    <property type="entry name" value="ROK (REPRESSOR, ORF, KINASE) FAMILY"/>
    <property type="match status" value="1"/>
</dbReference>
<dbReference type="InterPro" id="IPR036388">
    <property type="entry name" value="WH-like_DNA-bd_sf"/>
</dbReference>
<dbReference type="Gene3D" id="1.10.10.10">
    <property type="entry name" value="Winged helix-like DNA-binding domain superfamily/Winged helix DNA-binding domain"/>
    <property type="match status" value="1"/>
</dbReference>
<dbReference type="EMBL" id="BSET01000002">
    <property type="protein sequence ID" value="GLK03120.1"/>
    <property type="molecule type" value="Genomic_DNA"/>
</dbReference>
<feature type="compositionally biased region" description="Basic and acidic residues" evidence="2">
    <location>
        <begin position="1"/>
        <end position="22"/>
    </location>
</feature>
<dbReference type="Gene3D" id="3.30.420.40">
    <property type="match status" value="2"/>
</dbReference>
<evidence type="ECO:0000313" key="3">
    <source>
        <dbReference type="EMBL" id="GLK03120.1"/>
    </source>
</evidence>
<evidence type="ECO:0000256" key="2">
    <source>
        <dbReference type="SAM" id="MobiDB-lite"/>
    </source>
</evidence>
<reference evidence="3" key="2">
    <citation type="submission" date="2023-01" db="EMBL/GenBank/DDBJ databases">
        <authorList>
            <person name="Sun Q."/>
            <person name="Evtushenko L."/>
        </authorList>
    </citation>
    <scope>NUCLEOTIDE SEQUENCE</scope>
    <source>
        <strain evidence="3">VKM Ac-1958</strain>
    </source>
</reference>
<dbReference type="SUPFAM" id="SSF53067">
    <property type="entry name" value="Actin-like ATPase domain"/>
    <property type="match status" value="1"/>
</dbReference>
<reference evidence="3" key="1">
    <citation type="journal article" date="2014" name="Int. J. Syst. Evol. Microbiol.">
        <title>Complete genome sequence of Corynebacterium casei LMG S-19264T (=DSM 44701T), isolated from a smear-ripened cheese.</title>
        <authorList>
            <consortium name="US DOE Joint Genome Institute (JGI-PGF)"/>
            <person name="Walter F."/>
            <person name="Albersmeier A."/>
            <person name="Kalinowski J."/>
            <person name="Ruckert C."/>
        </authorList>
    </citation>
    <scope>NUCLEOTIDE SEQUENCE</scope>
    <source>
        <strain evidence="3">VKM Ac-1958</strain>
    </source>
</reference>
<keyword evidence="4" id="KW-1185">Reference proteome</keyword>
<accession>A0A9W6HW92</accession>
<protein>
    <submittedName>
        <fullName evidence="3">ROK family protein</fullName>
    </submittedName>
</protein>
<dbReference type="InterPro" id="IPR000600">
    <property type="entry name" value="ROK"/>
</dbReference>
<evidence type="ECO:0000256" key="1">
    <source>
        <dbReference type="ARBA" id="ARBA00006479"/>
    </source>
</evidence>
<sequence>MSVSDEHRRTAPAEYAGGDRHAFGPARHLRTRGKVLPEHARGHNRALVLQTLYHSGAMSRADLSRETSLTRVTISDLIAEFIVDGIVIEKGVRETTGPGKPPILIDIDRQGHQILGIDLSGHQTFEGAVLSLDGEVLERRTVPRPAAVDGTAVYNAIRELAAQLVAAAERPILGVGVGAPGIVRPDGMVVSSPNLGWSDFPLQRLLGAELDLPVLVRNDANAAVLAEYTFGAAKSDLLLIKIARGVGAGLISGSQPMVGSRFAAGEIGHVVVGTDGGPLCVCGKEGCLEAWLGETRLRERLAACEDDESRENVLRDAGTRLAIAVAPIVAALDLSEIVLSGAPDLYDGVLLDAAGTTVLARTLERVFDDLIVRMTTQDDIVLRGAAVMVLSGELGVS</sequence>
<dbReference type="RefSeq" id="WP_204937922.1">
    <property type="nucleotide sequence ID" value="NZ_BAAAUM010000002.1"/>
</dbReference>
<proteinExistence type="inferred from homology"/>
<evidence type="ECO:0000313" key="4">
    <source>
        <dbReference type="Proteomes" id="UP001142325"/>
    </source>
</evidence>
<comment type="caution">
    <text evidence="3">The sequence shown here is derived from an EMBL/GenBank/DDBJ whole genome shotgun (WGS) entry which is preliminary data.</text>
</comment>
<dbReference type="Pfam" id="PF00480">
    <property type="entry name" value="ROK"/>
    <property type="match status" value="1"/>
</dbReference>
<comment type="similarity">
    <text evidence="1">Belongs to the ROK (NagC/XylR) family.</text>
</comment>